<keyword evidence="6" id="KW-1185">Reference proteome</keyword>
<feature type="transmembrane region" description="Helical" evidence="3">
    <location>
        <begin position="204"/>
        <end position="221"/>
    </location>
</feature>
<feature type="domain" description="Prepilin type IV endopeptidase peptidase" evidence="4">
    <location>
        <begin position="83"/>
        <end position="188"/>
    </location>
</feature>
<dbReference type="InterPro" id="IPR050882">
    <property type="entry name" value="Prepilin_peptidase/N-MTase"/>
</dbReference>
<evidence type="ECO:0000259" key="4">
    <source>
        <dbReference type="Pfam" id="PF01478"/>
    </source>
</evidence>
<dbReference type="PANTHER" id="PTHR30487:SF0">
    <property type="entry name" value="PREPILIN LEADER PEPTIDASE_N-METHYLTRANSFERASE-RELATED"/>
    <property type="match status" value="1"/>
</dbReference>
<dbReference type="Gene3D" id="1.20.120.1220">
    <property type="match status" value="1"/>
</dbReference>
<dbReference type="PANTHER" id="PTHR30487">
    <property type="entry name" value="TYPE 4 PREPILIN-LIKE PROTEINS LEADER PEPTIDE-PROCESSING ENZYME"/>
    <property type="match status" value="1"/>
</dbReference>
<feature type="transmembrane region" description="Helical" evidence="3">
    <location>
        <begin position="151"/>
        <end position="171"/>
    </location>
</feature>
<keyword evidence="3" id="KW-0812">Transmembrane</keyword>
<accession>A0A512DZF1</accession>
<proteinExistence type="inferred from homology"/>
<dbReference type="AlphaFoldDB" id="A0A512DZF1"/>
<comment type="caution">
    <text evidence="5">The sequence shown here is derived from an EMBL/GenBank/DDBJ whole genome shotgun (WGS) entry which is preliminary data.</text>
</comment>
<evidence type="ECO:0000256" key="2">
    <source>
        <dbReference type="RuleBase" id="RU003793"/>
    </source>
</evidence>
<evidence type="ECO:0000313" key="6">
    <source>
        <dbReference type="Proteomes" id="UP000321523"/>
    </source>
</evidence>
<evidence type="ECO:0000256" key="1">
    <source>
        <dbReference type="ARBA" id="ARBA00005801"/>
    </source>
</evidence>
<gene>
    <name evidence="5" type="ORF">SAE02_60150</name>
</gene>
<dbReference type="GO" id="GO:0005886">
    <property type="term" value="C:plasma membrane"/>
    <property type="evidence" value="ECO:0007669"/>
    <property type="project" value="TreeGrafter"/>
</dbReference>
<dbReference type="InterPro" id="IPR000045">
    <property type="entry name" value="Prepilin_IV_endopep_pep"/>
</dbReference>
<keyword evidence="3" id="KW-0472">Membrane</keyword>
<dbReference type="EMBL" id="BJYZ01000032">
    <property type="protein sequence ID" value="GEO41867.1"/>
    <property type="molecule type" value="Genomic_DNA"/>
</dbReference>
<protein>
    <recommendedName>
        <fullName evidence="4">Prepilin type IV endopeptidase peptidase domain-containing protein</fullName>
    </recommendedName>
</protein>
<feature type="transmembrane region" description="Helical" evidence="3">
    <location>
        <begin position="177"/>
        <end position="197"/>
    </location>
</feature>
<dbReference type="Proteomes" id="UP000321523">
    <property type="component" value="Unassembled WGS sequence"/>
</dbReference>
<feature type="transmembrane region" description="Helical" evidence="3">
    <location>
        <begin position="100"/>
        <end position="119"/>
    </location>
</feature>
<comment type="similarity">
    <text evidence="1 2">Belongs to the peptidase A24 family.</text>
</comment>
<name>A0A512DZF1_9PROT</name>
<dbReference type="InterPro" id="IPR014032">
    <property type="entry name" value="Peptidase_A24A_bac"/>
</dbReference>
<dbReference type="PRINTS" id="PR00864">
    <property type="entry name" value="PREPILNPTASE"/>
</dbReference>
<dbReference type="Pfam" id="PF01478">
    <property type="entry name" value="Peptidase_A24"/>
    <property type="match status" value="1"/>
</dbReference>
<dbReference type="GO" id="GO:0004190">
    <property type="term" value="F:aspartic-type endopeptidase activity"/>
    <property type="evidence" value="ECO:0007669"/>
    <property type="project" value="InterPro"/>
</dbReference>
<organism evidence="5 6">
    <name type="scientific">Skermanella aerolata</name>
    <dbReference type="NCBI Taxonomy" id="393310"/>
    <lineage>
        <taxon>Bacteria</taxon>
        <taxon>Pseudomonadati</taxon>
        <taxon>Pseudomonadota</taxon>
        <taxon>Alphaproteobacteria</taxon>
        <taxon>Rhodospirillales</taxon>
        <taxon>Azospirillaceae</taxon>
        <taxon>Skermanella</taxon>
    </lineage>
</organism>
<sequence length="226" mass="23503">MSRVEGLEVLLIAAAPLAGAAAGMVVDRYPAPDQDETCAAGSEEIRSVLLRSLHPGIEITCTTTAVVAAFALSAPLSLVAAGLSWVLLILTLIDLRYLEVPDAISLPLILAGLATTWWIKPQAVLEHAVAAAGAATAIWLLGEAFRRLRGVAGIGGGDVCLFAAAGAWVGLAALPTVVFLSGIFGLIAASLLVKLGWVAWRDHIPFVPAISAALWTVFLIPEQAWP</sequence>
<keyword evidence="3" id="KW-1133">Transmembrane helix</keyword>
<evidence type="ECO:0000313" key="5">
    <source>
        <dbReference type="EMBL" id="GEO41867.1"/>
    </source>
</evidence>
<dbReference type="GO" id="GO:0006465">
    <property type="term" value="P:signal peptide processing"/>
    <property type="evidence" value="ECO:0007669"/>
    <property type="project" value="TreeGrafter"/>
</dbReference>
<reference evidence="5 6" key="1">
    <citation type="submission" date="2019-07" db="EMBL/GenBank/DDBJ databases">
        <title>Whole genome shotgun sequence of Skermanella aerolata NBRC 106429.</title>
        <authorList>
            <person name="Hosoyama A."/>
            <person name="Uohara A."/>
            <person name="Ohji S."/>
            <person name="Ichikawa N."/>
        </authorList>
    </citation>
    <scope>NUCLEOTIDE SEQUENCE [LARGE SCALE GENOMIC DNA]</scope>
    <source>
        <strain evidence="5 6">NBRC 106429</strain>
    </source>
</reference>
<evidence type="ECO:0000256" key="3">
    <source>
        <dbReference type="SAM" id="Phobius"/>
    </source>
</evidence>
<feature type="transmembrane region" description="Helical" evidence="3">
    <location>
        <begin position="65"/>
        <end position="93"/>
    </location>
</feature>
<feature type="transmembrane region" description="Helical" evidence="3">
    <location>
        <begin position="125"/>
        <end position="142"/>
    </location>
</feature>